<dbReference type="GO" id="GO:0050992">
    <property type="term" value="P:dimethylallyl diphosphate biosynthetic process"/>
    <property type="evidence" value="ECO:0007669"/>
    <property type="project" value="InterPro"/>
</dbReference>
<dbReference type="HAMAP" id="MF_00191">
    <property type="entry name" value="IspH"/>
    <property type="match status" value="1"/>
</dbReference>
<gene>
    <name evidence="9" type="ORF">BBOV_III001660</name>
</gene>
<dbReference type="KEGG" id="bbo:BBOV_III001660"/>
<reference evidence="10" key="2">
    <citation type="journal article" date="2020" name="Data Brief">
        <title>Transcriptome dataset of Babesia bovis life stages within vertebrate and invertebrate hosts.</title>
        <authorList>
            <person name="Ueti M.W."/>
            <person name="Johnson W.C."/>
            <person name="Kappmeyer L.S."/>
            <person name="Herndon D.R."/>
            <person name="Mousel M.R."/>
            <person name="Reif K.E."/>
            <person name="Taus N.S."/>
            <person name="Ifeonu O.O."/>
            <person name="Silva J.C."/>
            <person name="Suarez C.E."/>
            <person name="Brayton K.A."/>
        </authorList>
    </citation>
    <scope>NUCLEOTIDE SEQUENCE [LARGE SCALE GENOMIC DNA]</scope>
</reference>
<keyword evidence="4" id="KW-0408">Iron</keyword>
<comment type="caution">
    <text evidence="9">The sequence shown here is derived from an EMBL/GenBank/DDBJ whole genome shotgun (WGS) entry which is preliminary data.</text>
</comment>
<dbReference type="GO" id="GO:0051539">
    <property type="term" value="F:4 iron, 4 sulfur cluster binding"/>
    <property type="evidence" value="ECO:0007669"/>
    <property type="project" value="UniProtKB-KW"/>
</dbReference>
<dbReference type="Pfam" id="PF02401">
    <property type="entry name" value="LYTB"/>
    <property type="match status" value="1"/>
</dbReference>
<proteinExistence type="inferred from homology"/>
<evidence type="ECO:0000256" key="2">
    <source>
        <dbReference type="ARBA" id="ARBA00022485"/>
    </source>
</evidence>
<comment type="similarity">
    <text evidence="6">Belongs to the IspH family.</text>
</comment>
<dbReference type="CDD" id="cd13944">
    <property type="entry name" value="lytB_ispH"/>
    <property type="match status" value="1"/>
</dbReference>
<sequence>MLKLLFLILLSSFTQCLVIQHIGYIGQWPRDVATANSYFKGRYRSNTTSNQVLLATPSSDVCDNNGAHINDSASTPIQDNVEKTVFLLEPRGFCAGVRRAIETVEEAVRIFGPPIYVKHEIVHNEFVCNTLKKKGVIFIEDIETVPEGSILVLSAHGVPPSVHEMVKKRNLVEIDASCPLVNKVHVYVRKKAEEGYKIILIGHKSHVETIGTLGEAPDVTTVVETVDDVDRLEYSRDTPLFYATQTTLSVDDCKIIKDRLLERFPWIETIPSGSICYATTNRQFAVRDACNFCDLVLVVGSSLSSNANRLVDTANLRNVRAHLIPNADAITEELIGDARKIALSASASTPDELTADVVKKLAVPPYNYNIEIYHSCDERVPKWRLPRNLELYIKEHDAKMQANLESSLVSPPVSPGVST</sequence>
<keyword evidence="10" id="KW-1185">Reference proteome</keyword>
<evidence type="ECO:0000256" key="4">
    <source>
        <dbReference type="ARBA" id="ARBA00023004"/>
    </source>
</evidence>
<feature type="signal peptide" evidence="8">
    <location>
        <begin position="1"/>
        <end position="16"/>
    </location>
</feature>
<evidence type="ECO:0000256" key="3">
    <source>
        <dbReference type="ARBA" id="ARBA00022723"/>
    </source>
</evidence>
<dbReference type="STRING" id="5865.A7AME9"/>
<comment type="cofactor">
    <cofactor evidence="1">
        <name>[4Fe-4S] cluster</name>
        <dbReference type="ChEBI" id="CHEBI:49883"/>
    </cofactor>
</comment>
<dbReference type="GO" id="GO:0019288">
    <property type="term" value="P:isopentenyl diphosphate biosynthetic process, methylerythritol 4-phosphate pathway"/>
    <property type="evidence" value="ECO:0007669"/>
    <property type="project" value="InterPro"/>
</dbReference>
<dbReference type="EC" id="1.17.7.4" evidence="7"/>
<reference evidence="9 10" key="1">
    <citation type="journal article" date="2007" name="PLoS Pathog.">
        <title>Genome sequence of Babesia bovis and comparative analysis of apicomplexan hemoprotozoa.</title>
        <authorList>
            <person name="Brayton K.A."/>
            <person name="Lau A.O.T."/>
            <person name="Herndon D.R."/>
            <person name="Hannick L."/>
            <person name="Kappmeyer L.S."/>
            <person name="Berens S.J."/>
            <person name="Bidwell S.L."/>
            <person name="Brown W.C."/>
            <person name="Crabtree J."/>
            <person name="Fadrosh D."/>
            <person name="Feldblum T."/>
            <person name="Forberger H.A."/>
            <person name="Haas B.J."/>
            <person name="Howell J.M."/>
            <person name="Khouri H."/>
            <person name="Koo H."/>
            <person name="Mann D.J."/>
            <person name="Norimine J."/>
            <person name="Paulsen I.T."/>
            <person name="Radune D."/>
            <person name="Ren Q."/>
            <person name="Smith R.K. Jr."/>
            <person name="Suarez C.E."/>
            <person name="White O."/>
            <person name="Wortman J.R."/>
            <person name="Knowles D.P. Jr."/>
            <person name="McElwain T.F."/>
            <person name="Nene V.M."/>
        </authorList>
    </citation>
    <scope>NUCLEOTIDE SEQUENCE [LARGE SCALE GENOMIC DNA]</scope>
    <source>
        <strain evidence="9">T2Bo</strain>
    </source>
</reference>
<protein>
    <recommendedName>
        <fullName evidence="7">4-hydroxy-3-methylbut-2-enyl diphosphate reductase</fullName>
        <ecNumber evidence="7">1.17.7.4</ecNumber>
    </recommendedName>
</protein>
<dbReference type="Gene3D" id="3.40.50.11270">
    <property type="match status" value="1"/>
</dbReference>
<dbReference type="NCBIfam" id="TIGR00216">
    <property type="entry name" value="ispH_lytB"/>
    <property type="match status" value="1"/>
</dbReference>
<evidence type="ECO:0000256" key="6">
    <source>
        <dbReference type="ARBA" id="ARBA00046335"/>
    </source>
</evidence>
<dbReference type="RefSeq" id="XP_001611301.1">
    <property type="nucleotide sequence ID" value="XM_001611251.1"/>
</dbReference>
<evidence type="ECO:0000256" key="1">
    <source>
        <dbReference type="ARBA" id="ARBA00001966"/>
    </source>
</evidence>
<evidence type="ECO:0000256" key="5">
    <source>
        <dbReference type="ARBA" id="ARBA00023014"/>
    </source>
</evidence>
<dbReference type="VEuPathDB" id="PiroplasmaDB:BBOV_III001660"/>
<reference evidence="10" key="3">
    <citation type="journal article" date="2021" name="Int. J. Parasitol.">
        <title>Comparative analysis of gene expression between Babesia bovis blood stages and kinetes allowed by improved genome annotation.</title>
        <authorList>
            <person name="Ueti M.W."/>
            <person name="Johnson W.C."/>
            <person name="Kappmeyer L.S."/>
            <person name="Herndon D.R."/>
            <person name="Mousel M.R."/>
            <person name="Reif K.E."/>
            <person name="Taus N.S."/>
            <person name="Ifeonu O.O."/>
            <person name="Silva J.C."/>
            <person name="Suarez C.E."/>
            <person name="Brayton K.A."/>
        </authorList>
    </citation>
    <scope>NUCLEOTIDE SEQUENCE [LARGE SCALE GENOMIC DNA]</scope>
</reference>
<dbReference type="Proteomes" id="UP000002173">
    <property type="component" value="Unassembled WGS sequence"/>
</dbReference>
<evidence type="ECO:0000313" key="9">
    <source>
        <dbReference type="EMBL" id="EDO07733.1"/>
    </source>
</evidence>
<dbReference type="AlphaFoldDB" id="A7AME9"/>
<feature type="chain" id="PRO_5002706809" description="4-hydroxy-3-methylbut-2-enyl diphosphate reductase" evidence="8">
    <location>
        <begin position="17"/>
        <end position="419"/>
    </location>
</feature>
<dbReference type="OMA" id="SEMIHNP"/>
<keyword evidence="9" id="KW-0560">Oxidoreductase</keyword>
<name>A7AME9_BABBO</name>
<keyword evidence="3" id="KW-0479">Metal-binding</keyword>
<dbReference type="GeneID" id="5479546"/>
<keyword evidence="8" id="KW-0732">Signal</keyword>
<evidence type="ECO:0000256" key="8">
    <source>
        <dbReference type="SAM" id="SignalP"/>
    </source>
</evidence>
<dbReference type="InParanoid" id="A7AME9"/>
<dbReference type="eggNOG" id="ENOG502QPIQ">
    <property type="taxonomic scope" value="Eukaryota"/>
</dbReference>
<keyword evidence="5" id="KW-0411">Iron-sulfur</keyword>
<evidence type="ECO:0000313" key="10">
    <source>
        <dbReference type="Proteomes" id="UP000002173"/>
    </source>
</evidence>
<keyword evidence="2" id="KW-0004">4Fe-4S</keyword>
<dbReference type="GO" id="GO:0046872">
    <property type="term" value="F:metal ion binding"/>
    <property type="evidence" value="ECO:0007669"/>
    <property type="project" value="UniProtKB-KW"/>
</dbReference>
<dbReference type="GO" id="GO:0051745">
    <property type="term" value="F:4-hydroxy-3-methylbut-2-enyl diphosphate reductase activity"/>
    <property type="evidence" value="ECO:0007669"/>
    <property type="project" value="UniProtKB-EC"/>
</dbReference>
<dbReference type="PANTHER" id="PTHR30426:SF0">
    <property type="entry name" value="4-HYDROXY-3-METHYLBUT-2-ENYL DIPHOSPHATE REDUCTASE"/>
    <property type="match status" value="1"/>
</dbReference>
<evidence type="ECO:0000256" key="7">
    <source>
        <dbReference type="ARBA" id="ARBA00047177"/>
    </source>
</evidence>
<dbReference type="EMBL" id="AAXT01000001">
    <property type="protein sequence ID" value="EDO07733.1"/>
    <property type="molecule type" value="Genomic_DNA"/>
</dbReference>
<dbReference type="InterPro" id="IPR003451">
    <property type="entry name" value="LytB/IspH"/>
</dbReference>
<organism evidence="9 10">
    <name type="scientific">Babesia bovis</name>
    <dbReference type="NCBI Taxonomy" id="5865"/>
    <lineage>
        <taxon>Eukaryota</taxon>
        <taxon>Sar</taxon>
        <taxon>Alveolata</taxon>
        <taxon>Apicomplexa</taxon>
        <taxon>Aconoidasida</taxon>
        <taxon>Piroplasmida</taxon>
        <taxon>Babesiidae</taxon>
        <taxon>Babesia</taxon>
    </lineage>
</organism>
<dbReference type="PANTHER" id="PTHR30426">
    <property type="entry name" value="4-HYDROXY-3-METHYLBUT-2-ENYL DIPHOSPHATE REDUCTASE"/>
    <property type="match status" value="1"/>
</dbReference>
<dbReference type="Gene3D" id="3.40.1010.20">
    <property type="entry name" value="4-hydroxy-3-methylbut-2-enyl diphosphate reductase, catalytic domain"/>
    <property type="match status" value="2"/>
</dbReference>
<dbReference type="FunCoup" id="A7AME9">
    <property type="interactions" value="8"/>
</dbReference>
<accession>A7AME9</accession>